<dbReference type="PANTHER" id="PTHR30204">
    <property type="entry name" value="REDOX-CYCLING DRUG-SENSING TRANSCRIPTIONAL ACTIVATOR SOXR"/>
    <property type="match status" value="1"/>
</dbReference>
<feature type="domain" description="HTH merR-type" evidence="6">
    <location>
        <begin position="4"/>
        <end position="72"/>
    </location>
</feature>
<keyword evidence="5" id="KW-0175">Coiled coil</keyword>
<name>A0A1I0YK98_9CLOT</name>
<dbReference type="InterPro" id="IPR000551">
    <property type="entry name" value="MerR-type_HTH_dom"/>
</dbReference>
<accession>A0A1I0YK98</accession>
<keyword evidence="4" id="KW-0804">Transcription</keyword>
<keyword evidence="8" id="KW-1185">Reference proteome</keyword>
<dbReference type="SUPFAM" id="SSF55136">
    <property type="entry name" value="Probable bacterial effector-binding domain"/>
    <property type="match status" value="1"/>
</dbReference>
<evidence type="ECO:0000256" key="2">
    <source>
        <dbReference type="ARBA" id="ARBA00023015"/>
    </source>
</evidence>
<keyword evidence="2" id="KW-0805">Transcription regulation</keyword>
<dbReference type="InterPro" id="IPR011256">
    <property type="entry name" value="Reg_factor_effector_dom_sf"/>
</dbReference>
<evidence type="ECO:0000256" key="4">
    <source>
        <dbReference type="ARBA" id="ARBA00023163"/>
    </source>
</evidence>
<evidence type="ECO:0000256" key="1">
    <source>
        <dbReference type="ARBA" id="ARBA00022491"/>
    </source>
</evidence>
<gene>
    <name evidence="7" type="ORF">SAMN04488528_101375</name>
</gene>
<keyword evidence="3 7" id="KW-0238">DNA-binding</keyword>
<dbReference type="RefSeq" id="WP_090041060.1">
    <property type="nucleotide sequence ID" value="NZ_FOKI01000013.1"/>
</dbReference>
<keyword evidence="1" id="KW-0678">Repressor</keyword>
<proteinExistence type="predicted"/>
<dbReference type="InterPro" id="IPR009061">
    <property type="entry name" value="DNA-bd_dom_put_sf"/>
</dbReference>
<dbReference type="CDD" id="cd00592">
    <property type="entry name" value="HTH_MerR-like"/>
    <property type="match status" value="1"/>
</dbReference>
<dbReference type="EMBL" id="FOKI01000013">
    <property type="protein sequence ID" value="SFB13216.1"/>
    <property type="molecule type" value="Genomic_DNA"/>
</dbReference>
<dbReference type="STRING" id="84698.SAMN04488528_101375"/>
<dbReference type="SMART" id="SM00422">
    <property type="entry name" value="HTH_MERR"/>
    <property type="match status" value="1"/>
</dbReference>
<evidence type="ECO:0000259" key="6">
    <source>
        <dbReference type="PROSITE" id="PS50937"/>
    </source>
</evidence>
<feature type="coiled-coil region" evidence="5">
    <location>
        <begin position="79"/>
        <end position="113"/>
    </location>
</feature>
<evidence type="ECO:0000313" key="7">
    <source>
        <dbReference type="EMBL" id="SFB13216.1"/>
    </source>
</evidence>
<dbReference type="InterPro" id="IPR029442">
    <property type="entry name" value="GyrI-like"/>
</dbReference>
<sequence length="271" mass="32482">MKDYYKIGEISKIYGIGRDSLMYYEELGILKPFRGKNGYRMYSMNDIWKLNLIKELRTFDFSMEKIKNYLDERTIKKTKDMLNEEVVLIEKQIEELNRLKKNVMQRLNGIEEVMSNIELYKIDTVYMSERRGITLNGNITRDEQVDFLVKKLQKKHEDKFYFLGNYNIGAVYPMNKIREGIFNEYKSVFCLLKEDEEDYDLILEKGKYITYSYRGAYRNSKNYIPTLLNFIDNNNYKVLGDPIEMYMIDIHETGIVEEFITQIQIPIEKNM</sequence>
<dbReference type="Proteomes" id="UP000198619">
    <property type="component" value="Unassembled WGS sequence"/>
</dbReference>
<evidence type="ECO:0000256" key="5">
    <source>
        <dbReference type="SAM" id="Coils"/>
    </source>
</evidence>
<reference evidence="7 8" key="1">
    <citation type="submission" date="2016-10" db="EMBL/GenBank/DDBJ databases">
        <authorList>
            <person name="de Groot N.N."/>
        </authorList>
    </citation>
    <scope>NUCLEOTIDE SEQUENCE [LARGE SCALE GENOMIC DNA]</scope>
    <source>
        <strain evidence="7 8">DSM 12271</strain>
    </source>
</reference>
<dbReference type="PANTHER" id="PTHR30204:SF69">
    <property type="entry name" value="MERR-FAMILY TRANSCRIPTIONAL REGULATOR"/>
    <property type="match status" value="1"/>
</dbReference>
<organism evidence="7 8">
    <name type="scientific">Clostridium frigidicarnis</name>
    <dbReference type="NCBI Taxonomy" id="84698"/>
    <lineage>
        <taxon>Bacteria</taxon>
        <taxon>Bacillati</taxon>
        <taxon>Bacillota</taxon>
        <taxon>Clostridia</taxon>
        <taxon>Eubacteriales</taxon>
        <taxon>Clostridiaceae</taxon>
        <taxon>Clostridium</taxon>
    </lineage>
</organism>
<dbReference type="Pfam" id="PF13411">
    <property type="entry name" value="MerR_1"/>
    <property type="match status" value="1"/>
</dbReference>
<dbReference type="GO" id="GO:0003677">
    <property type="term" value="F:DNA binding"/>
    <property type="evidence" value="ECO:0007669"/>
    <property type="project" value="UniProtKB-KW"/>
</dbReference>
<dbReference type="Gene3D" id="3.20.80.10">
    <property type="entry name" value="Regulatory factor, effector binding domain"/>
    <property type="match status" value="1"/>
</dbReference>
<dbReference type="AlphaFoldDB" id="A0A1I0YK98"/>
<dbReference type="Gene3D" id="1.10.1660.10">
    <property type="match status" value="1"/>
</dbReference>
<dbReference type="OrthoDB" id="9773308at2"/>
<evidence type="ECO:0000313" key="8">
    <source>
        <dbReference type="Proteomes" id="UP000198619"/>
    </source>
</evidence>
<dbReference type="InterPro" id="IPR047057">
    <property type="entry name" value="MerR_fam"/>
</dbReference>
<evidence type="ECO:0000256" key="3">
    <source>
        <dbReference type="ARBA" id="ARBA00023125"/>
    </source>
</evidence>
<dbReference type="SUPFAM" id="SSF46955">
    <property type="entry name" value="Putative DNA-binding domain"/>
    <property type="match status" value="1"/>
</dbReference>
<dbReference type="PROSITE" id="PS50937">
    <property type="entry name" value="HTH_MERR_2"/>
    <property type="match status" value="1"/>
</dbReference>
<protein>
    <submittedName>
        <fullName evidence="7">DNA-binding transcriptional regulator, MerR family</fullName>
    </submittedName>
</protein>
<dbReference type="GO" id="GO:0003700">
    <property type="term" value="F:DNA-binding transcription factor activity"/>
    <property type="evidence" value="ECO:0007669"/>
    <property type="project" value="InterPro"/>
</dbReference>
<dbReference type="Pfam" id="PF06445">
    <property type="entry name" value="GyrI-like"/>
    <property type="match status" value="1"/>
</dbReference>